<keyword evidence="1" id="KW-0677">Repeat</keyword>
<name>A0A485LAJ3_9STRA</name>
<keyword evidence="2" id="KW-0694">RNA-binding</keyword>
<feature type="compositionally biased region" description="Polar residues" evidence="3">
    <location>
        <begin position="398"/>
        <end position="411"/>
    </location>
</feature>
<dbReference type="CDD" id="cd00105">
    <property type="entry name" value="KH-I"/>
    <property type="match status" value="3"/>
</dbReference>
<proteinExistence type="predicted"/>
<feature type="compositionally biased region" description="Basic and acidic residues" evidence="3">
    <location>
        <begin position="593"/>
        <end position="602"/>
    </location>
</feature>
<organism evidence="6 7">
    <name type="scientific">Aphanomyces stellatus</name>
    <dbReference type="NCBI Taxonomy" id="120398"/>
    <lineage>
        <taxon>Eukaryota</taxon>
        <taxon>Sar</taxon>
        <taxon>Stramenopiles</taxon>
        <taxon>Oomycota</taxon>
        <taxon>Saprolegniomycetes</taxon>
        <taxon>Saprolegniales</taxon>
        <taxon>Verrucalvaceae</taxon>
        <taxon>Aphanomyces</taxon>
    </lineage>
</organism>
<keyword evidence="7" id="KW-1185">Reference proteome</keyword>
<evidence type="ECO:0000256" key="1">
    <source>
        <dbReference type="ARBA" id="ARBA00022737"/>
    </source>
</evidence>
<dbReference type="EMBL" id="VJMH01006351">
    <property type="protein sequence ID" value="KAF0690685.1"/>
    <property type="molecule type" value="Genomic_DNA"/>
</dbReference>
<protein>
    <submittedName>
        <fullName evidence="6">Aste57867_17940 protein</fullName>
    </submittedName>
</protein>
<gene>
    <name evidence="6" type="primary">Aste57867_17940</name>
    <name evidence="5" type="ORF">As57867_017878</name>
    <name evidence="6" type="ORF">ASTE57867_17940</name>
</gene>
<dbReference type="PANTHER" id="PTHR10288">
    <property type="entry name" value="KH DOMAIN CONTAINING RNA BINDING PROTEIN"/>
    <property type="match status" value="1"/>
</dbReference>
<feature type="compositionally biased region" description="Basic and acidic residues" evidence="3">
    <location>
        <begin position="314"/>
        <end position="349"/>
    </location>
</feature>
<feature type="compositionally biased region" description="Low complexity" evidence="3">
    <location>
        <begin position="1182"/>
        <end position="1193"/>
    </location>
</feature>
<feature type="compositionally biased region" description="Low complexity" evidence="3">
    <location>
        <begin position="618"/>
        <end position="628"/>
    </location>
</feature>
<dbReference type="InterPro" id="IPR004087">
    <property type="entry name" value="KH_dom"/>
</dbReference>
<dbReference type="Gene3D" id="3.30.1370.10">
    <property type="entry name" value="K Homology domain, type 1"/>
    <property type="match status" value="4"/>
</dbReference>
<feature type="region of interest" description="Disordered" evidence="3">
    <location>
        <begin position="556"/>
        <end position="778"/>
    </location>
</feature>
<feature type="compositionally biased region" description="Basic and acidic residues" evidence="3">
    <location>
        <begin position="1049"/>
        <end position="1098"/>
    </location>
</feature>
<dbReference type="SMART" id="SM00322">
    <property type="entry name" value="KH"/>
    <property type="match status" value="4"/>
</dbReference>
<dbReference type="AlphaFoldDB" id="A0A485LAJ3"/>
<feature type="compositionally biased region" description="Basic and acidic residues" evidence="3">
    <location>
        <begin position="688"/>
        <end position="731"/>
    </location>
</feature>
<dbReference type="OrthoDB" id="79935at2759"/>
<feature type="compositionally biased region" description="Basic and acidic residues" evidence="3">
    <location>
        <begin position="1106"/>
        <end position="1143"/>
    </location>
</feature>
<feature type="compositionally biased region" description="Polar residues" evidence="3">
    <location>
        <begin position="556"/>
        <end position="575"/>
    </location>
</feature>
<dbReference type="InterPro" id="IPR036612">
    <property type="entry name" value="KH_dom_type_1_sf"/>
</dbReference>
<evidence type="ECO:0000259" key="4">
    <source>
        <dbReference type="SMART" id="SM00322"/>
    </source>
</evidence>
<accession>A0A485LAJ3</accession>
<feature type="region of interest" description="Disordered" evidence="3">
    <location>
        <begin position="283"/>
        <end position="543"/>
    </location>
</feature>
<evidence type="ECO:0000313" key="7">
    <source>
        <dbReference type="Proteomes" id="UP000332933"/>
    </source>
</evidence>
<feature type="compositionally biased region" description="Basic and acidic residues" evidence="3">
    <location>
        <begin position="767"/>
        <end position="778"/>
    </location>
</feature>
<dbReference type="Proteomes" id="UP000332933">
    <property type="component" value="Unassembled WGS sequence"/>
</dbReference>
<feature type="compositionally biased region" description="Polar residues" evidence="3">
    <location>
        <begin position="1166"/>
        <end position="1180"/>
    </location>
</feature>
<feature type="compositionally biased region" description="Basic and acidic residues" evidence="3">
    <location>
        <begin position="283"/>
        <end position="292"/>
    </location>
</feature>
<feature type="domain" description="K Homology" evidence="4">
    <location>
        <begin position="92"/>
        <end position="165"/>
    </location>
</feature>
<evidence type="ECO:0000256" key="3">
    <source>
        <dbReference type="SAM" id="MobiDB-lite"/>
    </source>
</evidence>
<dbReference type="SUPFAM" id="SSF54791">
    <property type="entry name" value="Eukaryotic type KH-domain (KH-domain type I)"/>
    <property type="match status" value="4"/>
</dbReference>
<feature type="domain" description="K Homology" evidence="4">
    <location>
        <begin position="5"/>
        <end position="77"/>
    </location>
</feature>
<feature type="domain" description="K Homology" evidence="4">
    <location>
        <begin position="872"/>
        <end position="945"/>
    </location>
</feature>
<dbReference type="Pfam" id="PF00013">
    <property type="entry name" value="KH_1"/>
    <property type="match status" value="2"/>
</dbReference>
<dbReference type="EMBL" id="CAADRA010006372">
    <property type="protein sequence ID" value="VFT94681.1"/>
    <property type="molecule type" value="Genomic_DNA"/>
</dbReference>
<evidence type="ECO:0000313" key="6">
    <source>
        <dbReference type="EMBL" id="VFT94681.1"/>
    </source>
</evidence>
<evidence type="ECO:0000256" key="2">
    <source>
        <dbReference type="PROSITE-ProRule" id="PRU00117"/>
    </source>
</evidence>
<feature type="compositionally biased region" description="Basic and acidic residues" evidence="3">
    <location>
        <begin position="465"/>
        <end position="477"/>
    </location>
</feature>
<feature type="compositionally biased region" description="Pro residues" evidence="3">
    <location>
        <begin position="524"/>
        <end position="535"/>
    </location>
</feature>
<reference evidence="5" key="2">
    <citation type="submission" date="2019-06" db="EMBL/GenBank/DDBJ databases">
        <title>Genomics analysis of Aphanomyces spp. identifies a new class of oomycete effector associated with host adaptation.</title>
        <authorList>
            <person name="Gaulin E."/>
        </authorList>
    </citation>
    <scope>NUCLEOTIDE SEQUENCE</scope>
    <source>
        <strain evidence="5">CBS 578.67</strain>
    </source>
</reference>
<dbReference type="GO" id="GO:0003723">
    <property type="term" value="F:RNA binding"/>
    <property type="evidence" value="ECO:0007669"/>
    <property type="project" value="UniProtKB-UniRule"/>
</dbReference>
<sequence length="1218" mass="136432">MDAEKRVHVHIIIPQHTTSLLLGKHGSNVKRLAHRSQVYLTIRPVEDSPHSEDRVLVITGFLRNVQSAIRDVIADIQDGTRCNDEVPPTQYNKGKVTLQIPSAFASDLMRQGVKALKELQQASGARFQVSHVEDMTLGSIMQHIDVTGTEENVRRATGHVLARLHDFSERFRQRRQDDDMTLKMMIPLDAMDHFSSSMLRDIRLGQSVMIKQFPVEQMKECIVTLSGTLNNIFKAQVEIMRVLDSHNVLMVYTHPNVKSRATAQQHSHSSQPARRVEYERHALRSHDQYSDDGKEEVDDFGRTRIRPASTSSQDVDRRRYREVRASPDDHRDNGDYRDSKRAKYDDDYARPATNQNEMPSRPRSRDGRDDRDDSDTALPPPPMYQTKKSWDLPRTDSDSTATAAMGNSTPRIVSLRGIAQSKATDPRRRVQTAPGGSNDENPNIRALSSGGSSDRPTPQPSPTHEAPKAATVEDKSAPAKPIDLPKQTDDTSATSQPKAPRASRFLSKPTESDTAGPPERQLPTAPPKATAPPEPTDVVRVADNPLAKLENLLAQKQTGALGRQTSFESTSTTAKTIPAKAKPMEQKPLPPPKEQDSNDARFRTQPPEPVDTSRRNYPASSAQQPSSSHGSKQPTPPPQPPSRGLLPNPSIEPSNGHKQPSLLPTPHSGSGIDAHTGRPASGVFNAPDQRRHSSVDSSEDSRRSFDSRRRQSSHGDRGGREDGYNRKEAVDATRTYSSSSHAVSEHPTLPGYPRPPRAYESSNKGDGAADHGGFRRRDSGDVMTKRVFVHIIIPSETTSLLLGKQGSNIKRIAKLSECYLTIRPPDDAPHAEDNVLVVNGSLAHIHNAIREVIADIQRGTRCNEEVAPKPYKDGMIEMQVPSAFATHVMHDGGKVLQELAQDTGARFQLTPVEDMALGSTMRQMYVMGSEESARTAAKRVVLALHEFHARPAADREDEMTIKMMIPLDVMVHLRPATLQDITLSRAVAIKQFPIEEMKECLVTMSGTIGDIFKAQTDVMRILDKENIVMSYVHPKARSRHGSSSGGGGPRDKSHPYEQDRRDDDRPSDHGRRNSSHDDRRYESDQRGSKQDYRYDTTHSGKHHREYNREYEQKAPDDHGKQYRDEHDHRYPTNDEDYYKRSRDSGAPQQWNNYETSDHRESKRQKWNNNYDGETQPSSTARPYDSYQQQSQPSRVGSYPETRRSSERPTSSSWRGGHH</sequence>
<reference evidence="6 7" key="1">
    <citation type="submission" date="2019-03" db="EMBL/GenBank/DDBJ databases">
        <authorList>
            <person name="Gaulin E."/>
            <person name="Dumas B."/>
        </authorList>
    </citation>
    <scope>NUCLEOTIDE SEQUENCE [LARGE SCALE GENOMIC DNA]</scope>
    <source>
        <strain evidence="6">CBS 568.67</strain>
    </source>
</reference>
<feature type="region of interest" description="Disordered" evidence="3">
    <location>
        <begin position="1033"/>
        <end position="1218"/>
    </location>
</feature>
<feature type="compositionally biased region" description="Basic and acidic residues" evidence="3">
    <location>
        <begin position="388"/>
        <end position="397"/>
    </location>
</feature>
<dbReference type="PROSITE" id="PS50084">
    <property type="entry name" value="KH_TYPE_1"/>
    <property type="match status" value="4"/>
</dbReference>
<feature type="domain" description="K Homology" evidence="4">
    <location>
        <begin position="785"/>
        <end position="857"/>
    </location>
</feature>
<evidence type="ECO:0000313" key="5">
    <source>
        <dbReference type="EMBL" id="KAF0690685.1"/>
    </source>
</evidence>
<dbReference type="InterPro" id="IPR004088">
    <property type="entry name" value="KH_dom_type_1"/>
</dbReference>